<evidence type="ECO:0000259" key="1">
    <source>
        <dbReference type="Pfam" id="PF00646"/>
    </source>
</evidence>
<evidence type="ECO:0000313" key="4">
    <source>
        <dbReference type="Proteomes" id="UP000029121"/>
    </source>
</evidence>
<organism evidence="3 4">
    <name type="scientific">Capsella rubella</name>
    <dbReference type="NCBI Taxonomy" id="81985"/>
    <lineage>
        <taxon>Eukaryota</taxon>
        <taxon>Viridiplantae</taxon>
        <taxon>Streptophyta</taxon>
        <taxon>Embryophyta</taxon>
        <taxon>Tracheophyta</taxon>
        <taxon>Spermatophyta</taxon>
        <taxon>Magnoliopsida</taxon>
        <taxon>eudicotyledons</taxon>
        <taxon>Gunneridae</taxon>
        <taxon>Pentapetalae</taxon>
        <taxon>rosids</taxon>
        <taxon>malvids</taxon>
        <taxon>Brassicales</taxon>
        <taxon>Brassicaceae</taxon>
        <taxon>Camelineae</taxon>
        <taxon>Capsella</taxon>
    </lineage>
</organism>
<dbReference type="OrthoDB" id="1097400at2759"/>
<proteinExistence type="predicted"/>
<dbReference type="InterPro" id="IPR013187">
    <property type="entry name" value="F-box-assoc_dom_typ3"/>
</dbReference>
<dbReference type="InterPro" id="IPR036047">
    <property type="entry name" value="F-box-like_dom_sf"/>
</dbReference>
<dbReference type="KEGG" id="crb:17896697"/>
<evidence type="ECO:0000313" key="3">
    <source>
        <dbReference type="EMBL" id="EOA37753.1"/>
    </source>
</evidence>
<feature type="domain" description="F-box associated beta-propeller type 3" evidence="2">
    <location>
        <begin position="81"/>
        <end position="417"/>
    </location>
</feature>
<dbReference type="SUPFAM" id="SSF81383">
    <property type="entry name" value="F-box domain"/>
    <property type="match status" value="1"/>
</dbReference>
<dbReference type="InterPro" id="IPR001810">
    <property type="entry name" value="F-box_dom"/>
</dbReference>
<dbReference type="AlphaFoldDB" id="R0IL42"/>
<evidence type="ECO:0000259" key="2">
    <source>
        <dbReference type="Pfam" id="PF08268"/>
    </source>
</evidence>
<dbReference type="PANTHER" id="PTHR31111">
    <property type="entry name" value="BNAA05G37150D PROTEIN-RELATED"/>
    <property type="match status" value="1"/>
</dbReference>
<feature type="domain" description="F-box" evidence="1">
    <location>
        <begin position="16"/>
        <end position="55"/>
    </location>
</feature>
<dbReference type="CDD" id="cd22157">
    <property type="entry name" value="F-box_AtFBW1-like"/>
    <property type="match status" value="1"/>
</dbReference>
<name>R0IL42_9BRAS</name>
<dbReference type="Pfam" id="PF00646">
    <property type="entry name" value="F-box"/>
    <property type="match status" value="1"/>
</dbReference>
<gene>
    <name evidence="3" type="ORF">CARUB_v10012576mg</name>
</gene>
<dbReference type="Pfam" id="PF08268">
    <property type="entry name" value="FBA_3"/>
    <property type="match status" value="1"/>
</dbReference>
<dbReference type="InterPro" id="IPR017451">
    <property type="entry name" value="F-box-assoc_interact_dom"/>
</dbReference>
<accession>R0IL42</accession>
<dbReference type="NCBIfam" id="TIGR01640">
    <property type="entry name" value="F_box_assoc_1"/>
    <property type="match status" value="1"/>
</dbReference>
<dbReference type="EMBL" id="KB870805">
    <property type="protein sequence ID" value="EOA37753.1"/>
    <property type="molecule type" value="Genomic_DNA"/>
</dbReference>
<dbReference type="Proteomes" id="UP000029121">
    <property type="component" value="Unassembled WGS sequence"/>
</dbReference>
<reference evidence="4" key="1">
    <citation type="journal article" date="2013" name="Nat. Genet.">
        <title>The Capsella rubella genome and the genomic consequences of rapid mating system evolution.</title>
        <authorList>
            <person name="Slotte T."/>
            <person name="Hazzouri K.M."/>
            <person name="Agren J.A."/>
            <person name="Koenig D."/>
            <person name="Maumus F."/>
            <person name="Guo Y.L."/>
            <person name="Steige K."/>
            <person name="Platts A.E."/>
            <person name="Escobar J.S."/>
            <person name="Newman L.K."/>
            <person name="Wang W."/>
            <person name="Mandakova T."/>
            <person name="Vello E."/>
            <person name="Smith L.M."/>
            <person name="Henz S.R."/>
            <person name="Steffen J."/>
            <person name="Takuno S."/>
            <person name="Brandvain Y."/>
            <person name="Coop G."/>
            <person name="Andolfatto P."/>
            <person name="Hu T.T."/>
            <person name="Blanchette M."/>
            <person name="Clark R.M."/>
            <person name="Quesneville H."/>
            <person name="Nordborg M."/>
            <person name="Gaut B.S."/>
            <person name="Lysak M.A."/>
            <person name="Jenkins J."/>
            <person name="Grimwood J."/>
            <person name="Chapman J."/>
            <person name="Prochnik S."/>
            <person name="Shu S."/>
            <person name="Rokhsar D."/>
            <person name="Schmutz J."/>
            <person name="Weigel D."/>
            <person name="Wright S.I."/>
        </authorList>
    </citation>
    <scope>NUCLEOTIDE SEQUENCE [LARGE SCALE GENOMIC DNA]</scope>
    <source>
        <strain evidence="4">cv. Monte Gargano</strain>
    </source>
</reference>
<dbReference type="PANTHER" id="PTHR31111:SF130">
    <property type="entry name" value="F-BOX ASSOCIATED UBIQUITINATION EFFECTOR FAMILY PROTEIN"/>
    <property type="match status" value="1"/>
</dbReference>
<sequence length="443" mass="50464">MSPLSLDRKMMNSSPSIPIDFMVEILSRLPANSVARFHCVSKLWASTLSSSYFKELFMAKSLAKPRLLFAIGENGNDKGKAKGYGMWSFFSLPQLENPFEKSTSSTTLVASAESHVQKFSPASIDIDYYSNIKYFSCGYNSGLIYFHGSRYQGRPVICNPNTGHYAVLPKKYTYRKAYSFFGFDPIDKQYKALFMAYPSGPGHHSVLTFGAGDMKWRKIDCSVRHEIKSDGVCINGVLYYLGDTSDCDNDAHEGLSDYVVVCFDVRSEKFSFICVERFCRLVDYKGKLAVVFWEDDFDFYEAATFELDVDDYLEENLNAVANNELHVWVLEDVEKQEWSKHAYCWSTDGIFFRRQVSIAGVTASGEIVFSTRKYTPKQPFYVFYFSPEQNTLQRVEIQGFGEAFKKPCSVLTVVNHVEDLHVNDSELLKPSFEDSNYSNSDSE</sequence>
<protein>
    <recommendedName>
        <fullName evidence="5">F-box domain-containing protein</fullName>
    </recommendedName>
</protein>
<keyword evidence="4" id="KW-1185">Reference proteome</keyword>
<evidence type="ECO:0008006" key="5">
    <source>
        <dbReference type="Google" id="ProtNLM"/>
    </source>
</evidence>